<accession>A0A1I7Z4Y7</accession>
<reference evidence="2" key="1">
    <citation type="submission" date="2016-11" db="UniProtKB">
        <authorList>
            <consortium name="WormBaseParasite"/>
        </authorList>
    </citation>
    <scope>IDENTIFICATION</scope>
</reference>
<dbReference type="WBParaSite" id="L893_g22819.t1">
    <property type="protein sequence ID" value="L893_g22819.t1"/>
    <property type="gene ID" value="L893_g22819"/>
</dbReference>
<evidence type="ECO:0000313" key="2">
    <source>
        <dbReference type="WBParaSite" id="L893_g22819.t1"/>
    </source>
</evidence>
<dbReference type="Proteomes" id="UP000095287">
    <property type="component" value="Unplaced"/>
</dbReference>
<proteinExistence type="predicted"/>
<sequence>MYLFAKCARTASPLSWDRLEAQLPERLPRPLIERTLRESAKSPPLGPAHFPRKTIGERATTCELNGKPAWFPAKQIRPNSAFHTAFFARTLRLASGKLRAPHRTGSNAHVPFAVSRQQCARGGRTPVVPQTRILCVSPFHKQRCHRKRHKVCCG</sequence>
<protein>
    <submittedName>
        <fullName evidence="2">COesterase domain-containing protein</fullName>
    </submittedName>
</protein>
<keyword evidence="1" id="KW-1185">Reference proteome</keyword>
<organism evidence="1 2">
    <name type="scientific">Steinernema glaseri</name>
    <dbReference type="NCBI Taxonomy" id="37863"/>
    <lineage>
        <taxon>Eukaryota</taxon>
        <taxon>Metazoa</taxon>
        <taxon>Ecdysozoa</taxon>
        <taxon>Nematoda</taxon>
        <taxon>Chromadorea</taxon>
        <taxon>Rhabditida</taxon>
        <taxon>Tylenchina</taxon>
        <taxon>Panagrolaimomorpha</taxon>
        <taxon>Strongyloidoidea</taxon>
        <taxon>Steinernematidae</taxon>
        <taxon>Steinernema</taxon>
    </lineage>
</organism>
<evidence type="ECO:0000313" key="1">
    <source>
        <dbReference type="Proteomes" id="UP000095287"/>
    </source>
</evidence>
<name>A0A1I7Z4Y7_9BILA</name>
<dbReference type="AlphaFoldDB" id="A0A1I7Z4Y7"/>